<evidence type="ECO:0000313" key="3">
    <source>
        <dbReference type="Proteomes" id="UP000242205"/>
    </source>
</evidence>
<dbReference type="PANTHER" id="PTHR43685:SF2">
    <property type="entry name" value="GLYCOSYLTRANSFERASE 2-LIKE DOMAIN-CONTAINING PROTEIN"/>
    <property type="match status" value="1"/>
</dbReference>
<accession>A0A2I6S8Z4</accession>
<dbReference type="OrthoDB" id="9786172at2"/>
<dbReference type="Proteomes" id="UP000242205">
    <property type="component" value="Chromosome"/>
</dbReference>
<keyword evidence="3" id="KW-1185">Reference proteome</keyword>
<dbReference type="KEGG" id="atw:C0099_12780"/>
<dbReference type="SUPFAM" id="SSF53448">
    <property type="entry name" value="Nucleotide-diphospho-sugar transferases"/>
    <property type="match status" value="1"/>
</dbReference>
<dbReference type="Pfam" id="PF00535">
    <property type="entry name" value="Glycos_transf_2"/>
    <property type="match status" value="1"/>
</dbReference>
<feature type="domain" description="Glycosyltransferase 2-like" evidence="1">
    <location>
        <begin position="35"/>
        <end position="190"/>
    </location>
</feature>
<dbReference type="PANTHER" id="PTHR43685">
    <property type="entry name" value="GLYCOSYLTRANSFERASE"/>
    <property type="match status" value="1"/>
</dbReference>
<reference evidence="2 3" key="1">
    <citation type="submission" date="2018-01" db="EMBL/GenBank/DDBJ databases">
        <authorList>
            <person name="Fu G.-Y."/>
        </authorList>
    </citation>
    <scope>NUCLEOTIDE SEQUENCE [LARGE SCALE GENOMIC DNA]</scope>
    <source>
        <strain evidence="2 3">SY39</strain>
    </source>
</reference>
<organism evidence="2 3">
    <name type="scientific">Pseudazoarcus pumilus</name>
    <dbReference type="NCBI Taxonomy" id="2067960"/>
    <lineage>
        <taxon>Bacteria</taxon>
        <taxon>Pseudomonadati</taxon>
        <taxon>Pseudomonadota</taxon>
        <taxon>Betaproteobacteria</taxon>
        <taxon>Rhodocyclales</taxon>
        <taxon>Zoogloeaceae</taxon>
        <taxon>Pseudazoarcus</taxon>
    </lineage>
</organism>
<dbReference type="Gene3D" id="3.90.550.10">
    <property type="entry name" value="Spore Coat Polysaccharide Biosynthesis Protein SpsA, Chain A"/>
    <property type="match status" value="1"/>
</dbReference>
<sequence>MRAGSRGRQRGVLQSPLSRCARRDAGVAPMTLSASVIVPVLNGASTIGDTLKGVLSQVGQPERYEVIVVDNGSADGTQDIVRQYPVRLLHCATPGASAVRNVGLNACAGDIYVNADADTLPARNWLKELLRPFSDPSTVLVGGRIISFMPKTGAERYIERAGLFRPENSALNPRFAFVNAGNLAVRREAALAIGGWDETLHASEDVDFSARLVRHSRCEIRYAENAILFHRNRTDDDDLIRQAAGYGRGAARIYRRFPEETGWNFMKAMRVRRMIVSRSVRPGWLRLRRLVSRVSEEELEFARYHRMWTRAFWGAFFETWRQEGRDA</sequence>
<protein>
    <recommendedName>
        <fullName evidence="1">Glycosyltransferase 2-like domain-containing protein</fullName>
    </recommendedName>
</protein>
<name>A0A2I6S8Z4_9RHOO</name>
<dbReference type="InterPro" id="IPR029044">
    <property type="entry name" value="Nucleotide-diphossugar_trans"/>
</dbReference>
<gene>
    <name evidence="2" type="ORF">C0099_12780</name>
</gene>
<dbReference type="EMBL" id="CP025682">
    <property type="protein sequence ID" value="AUN95730.1"/>
    <property type="molecule type" value="Genomic_DNA"/>
</dbReference>
<dbReference type="InterPro" id="IPR050834">
    <property type="entry name" value="Glycosyltransf_2"/>
</dbReference>
<proteinExistence type="predicted"/>
<dbReference type="InterPro" id="IPR001173">
    <property type="entry name" value="Glyco_trans_2-like"/>
</dbReference>
<dbReference type="AlphaFoldDB" id="A0A2I6S8Z4"/>
<evidence type="ECO:0000313" key="2">
    <source>
        <dbReference type="EMBL" id="AUN95730.1"/>
    </source>
</evidence>
<evidence type="ECO:0000259" key="1">
    <source>
        <dbReference type="Pfam" id="PF00535"/>
    </source>
</evidence>